<evidence type="ECO:0000313" key="3">
    <source>
        <dbReference type="Proteomes" id="UP000245946"/>
    </source>
</evidence>
<keyword evidence="3" id="KW-1185">Reference proteome</keyword>
<dbReference type="EMBL" id="KZ819285">
    <property type="protein sequence ID" value="PWO00316.1"/>
    <property type="molecule type" value="Genomic_DNA"/>
</dbReference>
<dbReference type="GO" id="GO:0008270">
    <property type="term" value="F:zinc ion binding"/>
    <property type="evidence" value="ECO:0007669"/>
    <property type="project" value="InterPro"/>
</dbReference>
<proteinExistence type="predicted"/>
<feature type="domain" description="NuBaID C-terminal" evidence="1">
    <location>
        <begin position="52"/>
        <end position="136"/>
    </location>
</feature>
<dbReference type="Proteomes" id="UP000245946">
    <property type="component" value="Unassembled WGS sequence"/>
</dbReference>
<organism evidence="2 3">
    <name type="scientific">Tilletiopsis washingtonensis</name>
    <dbReference type="NCBI Taxonomy" id="58919"/>
    <lineage>
        <taxon>Eukaryota</taxon>
        <taxon>Fungi</taxon>
        <taxon>Dikarya</taxon>
        <taxon>Basidiomycota</taxon>
        <taxon>Ustilaginomycotina</taxon>
        <taxon>Exobasidiomycetes</taxon>
        <taxon>Entylomatales</taxon>
        <taxon>Entylomatales incertae sedis</taxon>
        <taxon>Tilletiopsis</taxon>
    </lineage>
</organism>
<dbReference type="GeneID" id="37269063"/>
<evidence type="ECO:0000259" key="1">
    <source>
        <dbReference type="Pfam" id="PF08600"/>
    </source>
</evidence>
<protein>
    <recommendedName>
        <fullName evidence="1">NuBaID C-terminal domain-containing protein</fullName>
    </recommendedName>
</protein>
<dbReference type="AlphaFoldDB" id="A0A316ZJ00"/>
<dbReference type="InterPro" id="IPR013909">
    <property type="entry name" value="NuBaID_C"/>
</dbReference>
<evidence type="ECO:0000313" key="2">
    <source>
        <dbReference type="EMBL" id="PWO00316.1"/>
    </source>
</evidence>
<dbReference type="Pfam" id="PF08600">
    <property type="entry name" value="NuBaID_C"/>
    <property type="match status" value="1"/>
</dbReference>
<gene>
    <name evidence="2" type="ORF">FA09DRAFT_327771</name>
</gene>
<accession>A0A316ZJ00</accession>
<dbReference type="RefSeq" id="XP_025600594.1">
    <property type="nucleotide sequence ID" value="XM_025741519.1"/>
</dbReference>
<sequence length="157" mass="16925">MYALPSPSRTELLAELTAQATALSQIPNIEQLSVVHPPLEPLALPFSASLTALALFGWHLGGKTAPTALDSTLLSCDCCGRRLGLWSFTASPGRSLDVRAEHRAFCAYLATDVEGRPAWQARLQTASGKRQAGEENAQVRKLRRSEVLGKVRGMLGE</sequence>
<name>A0A316ZJ00_9BASI</name>
<reference evidence="2 3" key="1">
    <citation type="journal article" date="2018" name="Mol. Biol. Evol.">
        <title>Broad Genomic Sampling Reveals a Smut Pathogenic Ancestry of the Fungal Clade Ustilaginomycotina.</title>
        <authorList>
            <person name="Kijpornyongpan T."/>
            <person name="Mondo S.J."/>
            <person name="Barry K."/>
            <person name="Sandor L."/>
            <person name="Lee J."/>
            <person name="Lipzen A."/>
            <person name="Pangilinan J."/>
            <person name="LaButti K."/>
            <person name="Hainaut M."/>
            <person name="Henrissat B."/>
            <person name="Grigoriev I.V."/>
            <person name="Spatafora J.W."/>
            <person name="Aime M.C."/>
        </authorList>
    </citation>
    <scope>NUCLEOTIDE SEQUENCE [LARGE SCALE GENOMIC DNA]</scope>
    <source>
        <strain evidence="2 3">MCA 4186</strain>
    </source>
</reference>
<dbReference type="OrthoDB" id="2592092at2759"/>